<dbReference type="RefSeq" id="WP_061971901.1">
    <property type="nucleotide sequence ID" value="NZ_FMAV01000002.1"/>
</dbReference>
<dbReference type="AlphaFoldDB" id="A0A0V8J8X5"/>
<dbReference type="Proteomes" id="UP000054099">
    <property type="component" value="Unassembled WGS sequence"/>
</dbReference>
<sequence length="114" mass="13093">MSIHPISSVTPVNPVYNRTQGEPQSQQQDLSLQENGSTQPTKKELHDIINGINNILIPSHTSSKFVFHEKLNDYYVQVVDDQTNEVVREIPSKKFLDMYADMLDFMGIFVNRKI</sequence>
<evidence type="ECO:0000313" key="2">
    <source>
        <dbReference type="EMBL" id="KSU83104.1"/>
    </source>
</evidence>
<dbReference type="Pfam" id="PF03646">
    <property type="entry name" value="FlaG"/>
    <property type="match status" value="1"/>
</dbReference>
<proteinExistence type="predicted"/>
<keyword evidence="3" id="KW-1185">Reference proteome</keyword>
<protein>
    <recommendedName>
        <fullName evidence="4">Flagellar biosynthesis protein FlaG</fullName>
    </recommendedName>
</protein>
<comment type="caution">
    <text evidence="2">The sequence shown here is derived from an EMBL/GenBank/DDBJ whole genome shotgun (WGS) entry which is preliminary data.</text>
</comment>
<reference evidence="2 3" key="1">
    <citation type="journal article" date="2014" name="Antonie Van Leeuwenhoek">
        <title>Fictibacillus enclensis sp. nov., isolated from marine sediment.</title>
        <authorList>
            <person name="Dastager S.G."/>
            <person name="Mawlankar R."/>
            <person name="Srinivasan K."/>
            <person name="Tang S.K."/>
            <person name="Lee J.C."/>
            <person name="Ramana V.V."/>
            <person name="Shouche Y.S."/>
        </authorList>
    </citation>
    <scope>NUCLEOTIDE SEQUENCE [LARGE SCALE GENOMIC DNA]</scope>
    <source>
        <strain evidence="2 3">NIO-1003</strain>
    </source>
</reference>
<feature type="region of interest" description="Disordered" evidence="1">
    <location>
        <begin position="1"/>
        <end position="41"/>
    </location>
</feature>
<dbReference type="InterPro" id="IPR005186">
    <property type="entry name" value="FlaG"/>
</dbReference>
<feature type="compositionally biased region" description="Polar residues" evidence="1">
    <location>
        <begin position="1"/>
        <end position="40"/>
    </location>
</feature>
<name>A0A0V8J8X5_9BACL</name>
<dbReference type="PANTHER" id="PTHR37166:SF1">
    <property type="entry name" value="PROTEIN FLAG"/>
    <property type="match status" value="1"/>
</dbReference>
<dbReference type="NCBIfam" id="NF005834">
    <property type="entry name" value="PRK07738.1"/>
    <property type="match status" value="1"/>
</dbReference>
<dbReference type="Gene3D" id="3.30.160.170">
    <property type="entry name" value="FlaG-like"/>
    <property type="match status" value="1"/>
</dbReference>
<dbReference type="EMBL" id="LNQN01000002">
    <property type="protein sequence ID" value="KSU83104.1"/>
    <property type="molecule type" value="Genomic_DNA"/>
</dbReference>
<gene>
    <name evidence="2" type="ORF">AS030_10980</name>
</gene>
<evidence type="ECO:0000256" key="1">
    <source>
        <dbReference type="SAM" id="MobiDB-lite"/>
    </source>
</evidence>
<accession>A0A0V8J8X5</accession>
<dbReference type="InterPro" id="IPR035924">
    <property type="entry name" value="FlaG-like_sf"/>
</dbReference>
<evidence type="ECO:0000313" key="3">
    <source>
        <dbReference type="Proteomes" id="UP000054099"/>
    </source>
</evidence>
<dbReference type="SUPFAM" id="SSF160214">
    <property type="entry name" value="FlaG-like"/>
    <property type="match status" value="1"/>
</dbReference>
<evidence type="ECO:0008006" key="4">
    <source>
        <dbReference type="Google" id="ProtNLM"/>
    </source>
</evidence>
<dbReference type="PANTHER" id="PTHR37166">
    <property type="entry name" value="PROTEIN FLAG"/>
    <property type="match status" value="1"/>
</dbReference>
<organism evidence="2 3">
    <name type="scientific">Fictibacillus enclensis</name>
    <dbReference type="NCBI Taxonomy" id="1017270"/>
    <lineage>
        <taxon>Bacteria</taxon>
        <taxon>Bacillati</taxon>
        <taxon>Bacillota</taxon>
        <taxon>Bacilli</taxon>
        <taxon>Bacillales</taxon>
        <taxon>Fictibacillaceae</taxon>
        <taxon>Fictibacillus</taxon>
    </lineage>
</organism>